<keyword evidence="2" id="KW-1185">Reference proteome</keyword>
<gene>
    <name evidence="1" type="ORF">SCALOS_LOCUS1133</name>
</gene>
<protein>
    <submittedName>
        <fullName evidence="1">8806_t:CDS:1</fullName>
    </submittedName>
</protein>
<evidence type="ECO:0000313" key="2">
    <source>
        <dbReference type="Proteomes" id="UP000789860"/>
    </source>
</evidence>
<dbReference type="EMBL" id="CAJVPM010000702">
    <property type="protein sequence ID" value="CAG8449866.1"/>
    <property type="molecule type" value="Genomic_DNA"/>
</dbReference>
<proteinExistence type="predicted"/>
<dbReference type="Proteomes" id="UP000789860">
    <property type="component" value="Unassembled WGS sequence"/>
</dbReference>
<evidence type="ECO:0000313" key="1">
    <source>
        <dbReference type="EMBL" id="CAG8449866.1"/>
    </source>
</evidence>
<organism evidence="1 2">
    <name type="scientific">Scutellospora calospora</name>
    <dbReference type="NCBI Taxonomy" id="85575"/>
    <lineage>
        <taxon>Eukaryota</taxon>
        <taxon>Fungi</taxon>
        <taxon>Fungi incertae sedis</taxon>
        <taxon>Mucoromycota</taxon>
        <taxon>Glomeromycotina</taxon>
        <taxon>Glomeromycetes</taxon>
        <taxon>Diversisporales</taxon>
        <taxon>Gigasporaceae</taxon>
        <taxon>Scutellospora</taxon>
    </lineage>
</organism>
<accession>A0ACA9K344</accession>
<reference evidence="1" key="1">
    <citation type="submission" date="2021-06" db="EMBL/GenBank/DDBJ databases">
        <authorList>
            <person name="Kallberg Y."/>
            <person name="Tangrot J."/>
            <person name="Rosling A."/>
        </authorList>
    </citation>
    <scope>NUCLEOTIDE SEQUENCE</scope>
    <source>
        <strain evidence="1">AU212A</strain>
    </source>
</reference>
<name>A0ACA9K344_9GLOM</name>
<sequence length="104" mass="11466">MTTSVHEDVVSWLQDFFKVPNNGVVDDPLIMVTGQPLHYEPSGTEVEIAPDVAVRPDITIVPRPSAYTVIPHPPSDVNRNPHTRIVCEVAVNQSTGHLRQKCST</sequence>
<comment type="caution">
    <text evidence="1">The sequence shown here is derived from an EMBL/GenBank/DDBJ whole genome shotgun (WGS) entry which is preliminary data.</text>
</comment>